<dbReference type="EMBL" id="CAXLJM020000057">
    <property type="protein sequence ID" value="CAL8118850.1"/>
    <property type="molecule type" value="Genomic_DNA"/>
</dbReference>
<dbReference type="SUPFAM" id="SSF53474">
    <property type="entry name" value="alpha/beta-Hydrolases"/>
    <property type="match status" value="1"/>
</dbReference>
<gene>
    <name evidence="1" type="ORF">ODALV1_LOCUS18298</name>
</gene>
<name>A0ABP1R3N9_9HEXA</name>
<comment type="caution">
    <text evidence="1">The sequence shown here is derived from an EMBL/GenBank/DDBJ whole genome shotgun (WGS) entry which is preliminary data.</text>
</comment>
<organism evidence="1 2">
    <name type="scientific">Orchesella dallaii</name>
    <dbReference type="NCBI Taxonomy" id="48710"/>
    <lineage>
        <taxon>Eukaryota</taxon>
        <taxon>Metazoa</taxon>
        <taxon>Ecdysozoa</taxon>
        <taxon>Arthropoda</taxon>
        <taxon>Hexapoda</taxon>
        <taxon>Collembola</taxon>
        <taxon>Entomobryomorpha</taxon>
        <taxon>Entomobryoidea</taxon>
        <taxon>Orchesellidae</taxon>
        <taxon>Orchesellinae</taxon>
        <taxon>Orchesella</taxon>
    </lineage>
</organism>
<keyword evidence="2" id="KW-1185">Reference proteome</keyword>
<dbReference type="Gene3D" id="3.40.50.1820">
    <property type="entry name" value="alpha/beta hydrolase"/>
    <property type="match status" value="1"/>
</dbReference>
<reference evidence="1 2" key="1">
    <citation type="submission" date="2024-08" db="EMBL/GenBank/DDBJ databases">
        <authorList>
            <person name="Cucini C."/>
            <person name="Frati F."/>
        </authorList>
    </citation>
    <scope>NUCLEOTIDE SEQUENCE [LARGE SCALE GENOMIC DNA]</scope>
</reference>
<dbReference type="InterPro" id="IPR029058">
    <property type="entry name" value="AB_hydrolase_fold"/>
</dbReference>
<proteinExistence type="predicted"/>
<sequence>MAVCAIKGDPGEDYEPRENYMRMVETIKKGNSGKVVFHLVPGTHHLHLNEPECVAPLISEFLDKKF</sequence>
<protein>
    <submittedName>
        <fullName evidence="1">Uncharacterized protein</fullName>
    </submittedName>
</protein>
<evidence type="ECO:0000313" key="2">
    <source>
        <dbReference type="Proteomes" id="UP001642540"/>
    </source>
</evidence>
<dbReference type="Proteomes" id="UP001642540">
    <property type="component" value="Unassembled WGS sequence"/>
</dbReference>
<accession>A0ABP1R3N9</accession>
<evidence type="ECO:0000313" key="1">
    <source>
        <dbReference type="EMBL" id="CAL8118850.1"/>
    </source>
</evidence>